<sequence>LVLDLNDVMETVIESTLSSKENEDPSLEMGIDSDCKELLLMEDNNNNSSSNNSTTTSTTTTTNMVCSSNSHLHMATTSSTGLTTNTNISNTAMGIQTDCGSYNG</sequence>
<organism evidence="2">
    <name type="scientific">Arion vulgaris</name>
    <dbReference type="NCBI Taxonomy" id="1028688"/>
    <lineage>
        <taxon>Eukaryota</taxon>
        <taxon>Metazoa</taxon>
        <taxon>Spiralia</taxon>
        <taxon>Lophotrochozoa</taxon>
        <taxon>Mollusca</taxon>
        <taxon>Gastropoda</taxon>
        <taxon>Heterobranchia</taxon>
        <taxon>Euthyneura</taxon>
        <taxon>Panpulmonata</taxon>
        <taxon>Eupulmonata</taxon>
        <taxon>Stylommatophora</taxon>
        <taxon>Helicina</taxon>
        <taxon>Arionoidea</taxon>
        <taxon>Arionidae</taxon>
        <taxon>Arion</taxon>
    </lineage>
</organism>
<feature type="compositionally biased region" description="Low complexity" evidence="1">
    <location>
        <begin position="44"/>
        <end position="64"/>
    </location>
</feature>
<feature type="non-terminal residue" evidence="2">
    <location>
        <position position="1"/>
    </location>
</feature>
<accession>A0A0B6Y5V3</accession>
<name>A0A0B6Y5V3_9EUPU</name>
<evidence type="ECO:0000313" key="2">
    <source>
        <dbReference type="EMBL" id="CEK50890.1"/>
    </source>
</evidence>
<reference evidence="2" key="1">
    <citation type="submission" date="2014-12" db="EMBL/GenBank/DDBJ databases">
        <title>Insight into the proteome of Arion vulgaris.</title>
        <authorList>
            <person name="Aradska J."/>
            <person name="Bulat T."/>
            <person name="Smidak R."/>
            <person name="Sarate P."/>
            <person name="Gangsoo J."/>
            <person name="Sialana F."/>
            <person name="Bilban M."/>
            <person name="Lubec G."/>
        </authorList>
    </citation>
    <scope>NUCLEOTIDE SEQUENCE</scope>
    <source>
        <tissue evidence="2">Skin</tissue>
    </source>
</reference>
<dbReference type="EMBL" id="HACG01004025">
    <property type="protein sequence ID" value="CEK50890.1"/>
    <property type="molecule type" value="Transcribed_RNA"/>
</dbReference>
<dbReference type="AlphaFoldDB" id="A0A0B6Y5V3"/>
<evidence type="ECO:0000256" key="1">
    <source>
        <dbReference type="SAM" id="MobiDB-lite"/>
    </source>
</evidence>
<protein>
    <submittedName>
        <fullName evidence="2">Uncharacterized protein</fullName>
    </submittedName>
</protein>
<feature type="non-terminal residue" evidence="2">
    <location>
        <position position="104"/>
    </location>
</feature>
<gene>
    <name evidence="2" type="primary">ORF11937</name>
</gene>
<feature type="region of interest" description="Disordered" evidence="1">
    <location>
        <begin position="41"/>
        <end position="64"/>
    </location>
</feature>
<proteinExistence type="predicted"/>